<dbReference type="InterPro" id="IPR000719">
    <property type="entry name" value="Prot_kinase_dom"/>
</dbReference>
<dbReference type="EMBL" id="JAAGLQ010000540">
    <property type="protein sequence ID" value="NEA18754.1"/>
    <property type="molecule type" value="Genomic_DNA"/>
</dbReference>
<reference evidence="9 10" key="1">
    <citation type="submission" date="2020-01" db="EMBL/GenBank/DDBJ databases">
        <title>Insect and environment-associated Actinomycetes.</title>
        <authorList>
            <person name="Currrie C."/>
            <person name="Chevrette M."/>
            <person name="Carlson C."/>
            <person name="Stubbendieck R."/>
            <person name="Wendt-Pienkowski E."/>
        </authorList>
    </citation>
    <scope>NUCLEOTIDE SEQUENCE [LARGE SCALE GENOMIC DNA]</scope>
    <source>
        <strain evidence="9 10">SID11342</strain>
    </source>
</reference>
<dbReference type="AlphaFoldDB" id="A0A6N9U4I7"/>
<accession>A0A6N9U4I7</accession>
<evidence type="ECO:0000256" key="3">
    <source>
        <dbReference type="ARBA" id="ARBA00022679"/>
    </source>
</evidence>
<feature type="region of interest" description="Disordered" evidence="7">
    <location>
        <begin position="286"/>
        <end position="308"/>
    </location>
</feature>
<evidence type="ECO:0000256" key="1">
    <source>
        <dbReference type="ARBA" id="ARBA00012513"/>
    </source>
</evidence>
<organism evidence="9 10">
    <name type="scientific">Streptomyces halstedii</name>
    <dbReference type="NCBI Taxonomy" id="1944"/>
    <lineage>
        <taxon>Bacteria</taxon>
        <taxon>Bacillati</taxon>
        <taxon>Actinomycetota</taxon>
        <taxon>Actinomycetes</taxon>
        <taxon>Kitasatosporales</taxon>
        <taxon>Streptomycetaceae</taxon>
        <taxon>Streptomyces</taxon>
    </lineage>
</organism>
<evidence type="ECO:0000259" key="8">
    <source>
        <dbReference type="PROSITE" id="PS50011"/>
    </source>
</evidence>
<keyword evidence="6" id="KW-0067">ATP-binding</keyword>
<dbReference type="PANTHER" id="PTHR43289">
    <property type="entry name" value="MITOGEN-ACTIVATED PROTEIN KINASE KINASE KINASE 20-RELATED"/>
    <property type="match status" value="1"/>
</dbReference>
<keyword evidence="4" id="KW-0547">Nucleotide-binding</keyword>
<dbReference type="GO" id="GO:0005524">
    <property type="term" value="F:ATP binding"/>
    <property type="evidence" value="ECO:0007669"/>
    <property type="project" value="UniProtKB-KW"/>
</dbReference>
<dbReference type="GO" id="GO:0004674">
    <property type="term" value="F:protein serine/threonine kinase activity"/>
    <property type="evidence" value="ECO:0007669"/>
    <property type="project" value="UniProtKB-KW"/>
</dbReference>
<dbReference type="Proteomes" id="UP000471293">
    <property type="component" value="Unassembled WGS sequence"/>
</dbReference>
<dbReference type="SUPFAM" id="SSF56112">
    <property type="entry name" value="Protein kinase-like (PK-like)"/>
    <property type="match status" value="1"/>
</dbReference>
<keyword evidence="2 9" id="KW-0723">Serine/threonine-protein kinase</keyword>
<proteinExistence type="predicted"/>
<sequence>MAQIWRAHDRTTGRQVAVKFLRLDSEDLLQLDARDREEELHFRRLRFYREAQLLARLRHPNIPEQYTFGTHHGVPYLVMSYVAGINLRAFLNQYAPLAPLVATSAAAQIAAAFVHAHELRVLHRDLKPDNAMISERGVGVLIDFGIGKELGIESTLTQPGSTLGTLGYQAPEQIQGEEATAAWDVYSFCCVFYELLTGRPPFVANERDGSVGRQHLRNMPLRPGDLAAGIPDALDKLVLRGLSKKPKQRPTMREILDVLVEFTPRPGDPEPLPQILHDPTRPFRCPETAVDPDESPQQEPTWSTEEDEQAGWLDPDAIALLCTAAERELTEGGPGGAVSELAGLTYRVREEWGRRPLVRKVWELTAGGLWLAGDFDSAAQRYQSIADELLPGKGPQERADRTVFGLRAARCRLESDGNIAAVVDVVTEAGYLAASLPEPYASQLETERREVADRISELLAERDGGADSSTAPERE</sequence>
<comment type="caution">
    <text evidence="9">The sequence shown here is derived from an EMBL/GenBank/DDBJ whole genome shotgun (WGS) entry which is preliminary data.</text>
</comment>
<dbReference type="Pfam" id="PF00069">
    <property type="entry name" value="Pkinase"/>
    <property type="match status" value="1"/>
</dbReference>
<evidence type="ECO:0000256" key="6">
    <source>
        <dbReference type="ARBA" id="ARBA00022840"/>
    </source>
</evidence>
<dbReference type="Gene3D" id="3.30.200.20">
    <property type="entry name" value="Phosphorylase Kinase, domain 1"/>
    <property type="match status" value="1"/>
</dbReference>
<evidence type="ECO:0000313" key="9">
    <source>
        <dbReference type="EMBL" id="NEA18754.1"/>
    </source>
</evidence>
<evidence type="ECO:0000256" key="4">
    <source>
        <dbReference type="ARBA" id="ARBA00022741"/>
    </source>
</evidence>
<dbReference type="InterPro" id="IPR011009">
    <property type="entry name" value="Kinase-like_dom_sf"/>
</dbReference>
<keyword evidence="5 9" id="KW-0418">Kinase</keyword>
<dbReference type="PROSITE" id="PS50011">
    <property type="entry name" value="PROTEIN_KINASE_DOM"/>
    <property type="match status" value="1"/>
</dbReference>
<gene>
    <name evidence="9" type="ORF">G3I29_25265</name>
</gene>
<name>A0A6N9U4I7_STRHA</name>
<evidence type="ECO:0000256" key="7">
    <source>
        <dbReference type="SAM" id="MobiDB-lite"/>
    </source>
</evidence>
<evidence type="ECO:0000256" key="5">
    <source>
        <dbReference type="ARBA" id="ARBA00022777"/>
    </source>
</evidence>
<feature type="domain" description="Protein kinase" evidence="8">
    <location>
        <begin position="1"/>
        <end position="263"/>
    </location>
</feature>
<keyword evidence="3" id="KW-0808">Transferase</keyword>
<dbReference type="EC" id="2.7.11.1" evidence="1"/>
<dbReference type="SMART" id="SM00220">
    <property type="entry name" value="S_TKc"/>
    <property type="match status" value="1"/>
</dbReference>
<dbReference type="Gene3D" id="1.10.510.10">
    <property type="entry name" value="Transferase(Phosphotransferase) domain 1"/>
    <property type="match status" value="1"/>
</dbReference>
<dbReference type="CDD" id="cd14014">
    <property type="entry name" value="STKc_PknB_like"/>
    <property type="match status" value="1"/>
</dbReference>
<evidence type="ECO:0000313" key="10">
    <source>
        <dbReference type="Proteomes" id="UP000471293"/>
    </source>
</evidence>
<dbReference type="PANTHER" id="PTHR43289:SF6">
    <property type="entry name" value="SERINE_THREONINE-PROTEIN KINASE NEKL-3"/>
    <property type="match status" value="1"/>
</dbReference>
<protein>
    <recommendedName>
        <fullName evidence="1">non-specific serine/threonine protein kinase</fullName>
        <ecNumber evidence="1">2.7.11.1</ecNumber>
    </recommendedName>
</protein>
<evidence type="ECO:0000256" key="2">
    <source>
        <dbReference type="ARBA" id="ARBA00022527"/>
    </source>
</evidence>